<dbReference type="AlphaFoldDB" id="F3FIN7"/>
<dbReference type="PATRIC" id="fig|629262.5.peg.2365"/>
<accession>F3FIN7</accession>
<name>F3FIN7_PSESX</name>
<gene>
    <name evidence="2" type="ORF">PSYJA_14302</name>
</gene>
<protein>
    <submittedName>
        <fullName evidence="2">Uncharacterized protein</fullName>
    </submittedName>
</protein>
<sequence length="62" mass="6608">MRIGDMAREGFRGFKLLPQVITNSGIKLMVFKKPDALDGNLSSSEAAGGLKKGLASESLHFA</sequence>
<comment type="caution">
    <text evidence="2">The sequence shown here is derived from an EMBL/GenBank/DDBJ whole genome shotgun (WGS) entry which is preliminary data.</text>
</comment>
<organism evidence="2 3">
    <name type="scientific">Pseudomonas syringae pv. japonica str. M301072</name>
    <dbReference type="NCBI Taxonomy" id="629262"/>
    <lineage>
        <taxon>Bacteria</taxon>
        <taxon>Pseudomonadati</taxon>
        <taxon>Pseudomonadota</taxon>
        <taxon>Gammaproteobacteria</taxon>
        <taxon>Pseudomonadales</taxon>
        <taxon>Pseudomonadaceae</taxon>
        <taxon>Pseudomonas</taxon>
        <taxon>Pseudomonas syringae</taxon>
    </lineage>
</organism>
<reference evidence="2 3" key="1">
    <citation type="journal article" date="2011" name="PLoS Pathog.">
        <title>Dynamic evolution of pathogenicity revealed by sequencing and comparative genomics of 19 Pseudomonas syringae isolates.</title>
        <authorList>
            <person name="Baltrus D.A."/>
            <person name="Nishimura M.T."/>
            <person name="Romanchuk A."/>
            <person name="Chang J.H."/>
            <person name="Mukhtar M.S."/>
            <person name="Cherkis K."/>
            <person name="Roach J."/>
            <person name="Grant S.R."/>
            <person name="Jones C.D."/>
            <person name="Dangl J.L."/>
        </authorList>
    </citation>
    <scope>NUCLEOTIDE SEQUENCE [LARGE SCALE GENOMIC DNA]</scope>
    <source>
        <strain evidence="3">M301072PT</strain>
    </source>
</reference>
<dbReference type="Proteomes" id="UP000004471">
    <property type="component" value="Unassembled WGS sequence"/>
</dbReference>
<dbReference type="EMBL" id="AEAH01000664">
    <property type="protein sequence ID" value="EGH30073.1"/>
    <property type="molecule type" value="Genomic_DNA"/>
</dbReference>
<evidence type="ECO:0000256" key="1">
    <source>
        <dbReference type="SAM" id="MobiDB-lite"/>
    </source>
</evidence>
<proteinExistence type="predicted"/>
<feature type="region of interest" description="Disordered" evidence="1">
    <location>
        <begin position="43"/>
        <end position="62"/>
    </location>
</feature>
<dbReference type="HOGENOM" id="CLU_2900878_0_0_6"/>
<evidence type="ECO:0000313" key="2">
    <source>
        <dbReference type="EMBL" id="EGH30073.1"/>
    </source>
</evidence>
<evidence type="ECO:0000313" key="3">
    <source>
        <dbReference type="Proteomes" id="UP000004471"/>
    </source>
</evidence>